<dbReference type="InterPro" id="IPR006015">
    <property type="entry name" value="Universal_stress_UspA"/>
</dbReference>
<reference evidence="3 4" key="1">
    <citation type="submission" date="2020-08" db="EMBL/GenBank/DDBJ databases">
        <title>Functional genomics of gut bacteria from endangered species of beetles.</title>
        <authorList>
            <person name="Carlos-Shanley C."/>
        </authorList>
    </citation>
    <scope>NUCLEOTIDE SEQUENCE [LARGE SCALE GENOMIC DNA]</scope>
    <source>
        <strain evidence="3 4">S00070</strain>
    </source>
</reference>
<dbReference type="PANTHER" id="PTHR46268">
    <property type="entry name" value="STRESS RESPONSE PROTEIN NHAX"/>
    <property type="match status" value="1"/>
</dbReference>
<protein>
    <submittedName>
        <fullName evidence="3">Nucleotide-binding universal stress UspA family protein</fullName>
    </submittedName>
</protein>
<evidence type="ECO:0000313" key="4">
    <source>
        <dbReference type="Proteomes" id="UP000524404"/>
    </source>
</evidence>
<dbReference type="PRINTS" id="PR01438">
    <property type="entry name" value="UNVRSLSTRESS"/>
</dbReference>
<evidence type="ECO:0000256" key="1">
    <source>
        <dbReference type="ARBA" id="ARBA00008791"/>
    </source>
</evidence>
<dbReference type="CDD" id="cd00293">
    <property type="entry name" value="USP-like"/>
    <property type="match status" value="1"/>
</dbReference>
<organism evidence="3 4">
    <name type="scientific">Arcicella rosea</name>
    <dbReference type="NCBI Taxonomy" id="502909"/>
    <lineage>
        <taxon>Bacteria</taxon>
        <taxon>Pseudomonadati</taxon>
        <taxon>Bacteroidota</taxon>
        <taxon>Cytophagia</taxon>
        <taxon>Cytophagales</taxon>
        <taxon>Flectobacillaceae</taxon>
        <taxon>Arcicella</taxon>
    </lineage>
</organism>
<feature type="domain" description="UspA" evidence="2">
    <location>
        <begin position="7"/>
        <end position="147"/>
    </location>
</feature>
<dbReference type="Pfam" id="PF00582">
    <property type="entry name" value="Usp"/>
    <property type="match status" value="1"/>
</dbReference>
<accession>A0A841EVP5</accession>
<dbReference type="PANTHER" id="PTHR46268:SF6">
    <property type="entry name" value="UNIVERSAL STRESS PROTEIN UP12"/>
    <property type="match status" value="1"/>
</dbReference>
<evidence type="ECO:0000313" key="3">
    <source>
        <dbReference type="EMBL" id="MBB6005489.1"/>
    </source>
</evidence>
<dbReference type="InterPro" id="IPR014729">
    <property type="entry name" value="Rossmann-like_a/b/a_fold"/>
</dbReference>
<dbReference type="RefSeq" id="WP_184137355.1">
    <property type="nucleotide sequence ID" value="NZ_JACHKT010000046.1"/>
</dbReference>
<sequence>MDTLAVQKILVPIDFSDASMNALHTAIKMAKRQHAQLILLHVININPLLDIDDDKMINDLNLQNHIETHHNNLRKLADKTTNEEFIDCRTCIRTGQVHAEIVRAAIDFYADIIIMGKQGVSGISEFLIGSNTFNVLKNAFCPVLTIPAHQKFEDFKTVVYPIRPVIGAIEKYDLARNIIKENNADLVVIGLLENTDKKSFETLNTETAKLNKKLKEDKMEAQTYFYFCNSIAEKVLEKTSEFMADLLIIPATIDRQIQDYVIGPFAKQIIHYAKVPVLSIRTKSSKNINSTNNFNSQYQTSMLGII</sequence>
<dbReference type="Proteomes" id="UP000524404">
    <property type="component" value="Unassembled WGS sequence"/>
</dbReference>
<keyword evidence="4" id="KW-1185">Reference proteome</keyword>
<gene>
    <name evidence="3" type="ORF">HNP25_004163</name>
</gene>
<comment type="similarity">
    <text evidence="1">Belongs to the universal stress protein A family.</text>
</comment>
<dbReference type="Gene3D" id="3.40.50.620">
    <property type="entry name" value="HUPs"/>
    <property type="match status" value="2"/>
</dbReference>
<proteinExistence type="inferred from homology"/>
<dbReference type="SUPFAM" id="SSF52402">
    <property type="entry name" value="Adenine nucleotide alpha hydrolases-like"/>
    <property type="match status" value="2"/>
</dbReference>
<dbReference type="InterPro" id="IPR006016">
    <property type="entry name" value="UspA"/>
</dbReference>
<dbReference type="AlphaFoldDB" id="A0A841EVP5"/>
<evidence type="ECO:0000259" key="2">
    <source>
        <dbReference type="Pfam" id="PF00582"/>
    </source>
</evidence>
<name>A0A841EVP5_9BACT</name>
<dbReference type="EMBL" id="JACHKT010000046">
    <property type="protein sequence ID" value="MBB6005489.1"/>
    <property type="molecule type" value="Genomic_DNA"/>
</dbReference>
<comment type="caution">
    <text evidence="3">The sequence shown here is derived from an EMBL/GenBank/DDBJ whole genome shotgun (WGS) entry which is preliminary data.</text>
</comment>